<dbReference type="STRING" id="1231623.Tasa_009_103"/>
<organism evidence="7 8">
    <name type="scientific">Tanticharoenia sakaeratensis NBRC 103193</name>
    <dbReference type="NCBI Taxonomy" id="1231623"/>
    <lineage>
        <taxon>Bacteria</taxon>
        <taxon>Pseudomonadati</taxon>
        <taxon>Pseudomonadota</taxon>
        <taxon>Alphaproteobacteria</taxon>
        <taxon>Acetobacterales</taxon>
        <taxon>Acetobacteraceae</taxon>
        <taxon>Tanticharoenia</taxon>
    </lineage>
</organism>
<dbReference type="Pfam" id="PF09864">
    <property type="entry name" value="MliC"/>
    <property type="match status" value="1"/>
</dbReference>
<dbReference type="Proteomes" id="UP000032679">
    <property type="component" value="Unassembled WGS sequence"/>
</dbReference>
<reference evidence="7 8" key="1">
    <citation type="submission" date="2012-10" db="EMBL/GenBank/DDBJ databases">
        <title>Genome sequencing of Tanticharoenia sakaeratensis NBRC 103193.</title>
        <authorList>
            <person name="Azuma Y."/>
            <person name="Hadano H."/>
            <person name="Hirakawa H."/>
            <person name="Matsushita K."/>
        </authorList>
    </citation>
    <scope>NUCLEOTIDE SEQUENCE [LARGE SCALE GENOMIC DNA]</scope>
    <source>
        <strain evidence="7 8">NBRC 103193</strain>
    </source>
</reference>
<name>A0A0D6MJ73_9PROT</name>
<feature type="domain" description="C-type lysozyme inhibitor" evidence="6">
    <location>
        <begin position="74"/>
        <end position="132"/>
    </location>
</feature>
<evidence type="ECO:0000256" key="5">
    <source>
        <dbReference type="SAM" id="SignalP"/>
    </source>
</evidence>
<dbReference type="OrthoDB" id="120729at2"/>
<keyword evidence="2" id="KW-0472">Membrane</keyword>
<keyword evidence="3" id="KW-0564">Palmitate</keyword>
<keyword evidence="1 5" id="KW-0732">Signal</keyword>
<feature type="signal peptide" evidence="5">
    <location>
        <begin position="1"/>
        <end position="24"/>
    </location>
</feature>
<evidence type="ECO:0000256" key="4">
    <source>
        <dbReference type="ARBA" id="ARBA00023288"/>
    </source>
</evidence>
<feature type="chain" id="PRO_5002307959" evidence="5">
    <location>
        <begin position="25"/>
        <end position="143"/>
    </location>
</feature>
<dbReference type="Gene3D" id="2.40.128.200">
    <property type="match status" value="1"/>
</dbReference>
<dbReference type="RefSeq" id="WP_048847116.1">
    <property type="nucleotide sequence ID" value="NZ_BALE01000009.1"/>
</dbReference>
<comment type="caution">
    <text evidence="7">The sequence shown here is derived from an EMBL/GenBank/DDBJ whole genome shotgun (WGS) entry which is preliminary data.</text>
</comment>
<dbReference type="InterPro" id="IPR036328">
    <property type="entry name" value="MliC_sf"/>
</dbReference>
<dbReference type="SUPFAM" id="SSF141488">
    <property type="entry name" value="YdhA-like"/>
    <property type="match status" value="1"/>
</dbReference>
<evidence type="ECO:0000256" key="2">
    <source>
        <dbReference type="ARBA" id="ARBA00023136"/>
    </source>
</evidence>
<evidence type="ECO:0000256" key="3">
    <source>
        <dbReference type="ARBA" id="ARBA00023139"/>
    </source>
</evidence>
<gene>
    <name evidence="7" type="ORF">Tasa_009_103</name>
</gene>
<accession>A0A0D6MJ73</accession>
<keyword evidence="4" id="KW-0449">Lipoprotein</keyword>
<evidence type="ECO:0000313" key="8">
    <source>
        <dbReference type="Proteomes" id="UP000032679"/>
    </source>
</evidence>
<evidence type="ECO:0000256" key="1">
    <source>
        <dbReference type="ARBA" id="ARBA00022729"/>
    </source>
</evidence>
<dbReference type="EMBL" id="BALE01000009">
    <property type="protein sequence ID" value="GAN53308.1"/>
    <property type="molecule type" value="Genomic_DNA"/>
</dbReference>
<dbReference type="AlphaFoldDB" id="A0A0D6MJ73"/>
<proteinExistence type="predicted"/>
<keyword evidence="8" id="KW-1185">Reference proteome</keyword>
<protein>
    <submittedName>
        <fullName evidence="7">Periplasmic protein-like protein</fullName>
    </submittedName>
</protein>
<evidence type="ECO:0000259" key="6">
    <source>
        <dbReference type="Pfam" id="PF09864"/>
    </source>
</evidence>
<dbReference type="InterPro" id="IPR018660">
    <property type="entry name" value="MliC"/>
</dbReference>
<sequence>MKRIAVRRISLLLGVLALGSTADASTRPQQALTIALEPGAAVQRLTNVYRCRLDRNGASLDEIGALQAMLPSGPFRVEYINTDDIHLAIVPVNGRTHVMTEVISADGGKYTVDAVTWWTRGNEARFTSEMGQTRAAMICTTQP</sequence>
<evidence type="ECO:0000313" key="7">
    <source>
        <dbReference type="EMBL" id="GAN53308.1"/>
    </source>
</evidence>